<feature type="compositionally biased region" description="Low complexity" evidence="1">
    <location>
        <begin position="165"/>
        <end position="177"/>
    </location>
</feature>
<gene>
    <name evidence="2" type="ORF">POCULU_LOCUS10640</name>
</gene>
<name>A0A9N9E572_9GLOM</name>
<feature type="non-terminal residue" evidence="2">
    <location>
        <position position="186"/>
    </location>
</feature>
<protein>
    <submittedName>
        <fullName evidence="2">1502_t:CDS:1</fullName>
    </submittedName>
</protein>
<dbReference type="OrthoDB" id="2443439at2759"/>
<sequence>KLRDQNSSLDSTSSEPSYENQDLELSIRSQSISNSSELSSDNNSSCDSNSKSPTNVSPNQRHETLCSAKIPYNQKVERGLRLELSICTKDNNHKISKVFDIFEEKSSAPQIPEFSLEAILSGSSSVTSQNIVDLFRTTDMSCQAQSGISSEIKVISVTNCHAHMSDLSSSNDSSAELARSKLPEIE</sequence>
<dbReference type="AlphaFoldDB" id="A0A9N9E572"/>
<reference evidence="2" key="1">
    <citation type="submission" date="2021-06" db="EMBL/GenBank/DDBJ databases">
        <authorList>
            <person name="Kallberg Y."/>
            <person name="Tangrot J."/>
            <person name="Rosling A."/>
        </authorList>
    </citation>
    <scope>NUCLEOTIDE SEQUENCE</scope>
    <source>
        <strain evidence="2">IA702</strain>
    </source>
</reference>
<feature type="region of interest" description="Disordered" evidence="1">
    <location>
        <begin position="1"/>
        <end position="61"/>
    </location>
</feature>
<evidence type="ECO:0000256" key="1">
    <source>
        <dbReference type="SAM" id="MobiDB-lite"/>
    </source>
</evidence>
<comment type="caution">
    <text evidence="2">The sequence shown here is derived from an EMBL/GenBank/DDBJ whole genome shotgun (WGS) entry which is preliminary data.</text>
</comment>
<feature type="non-terminal residue" evidence="2">
    <location>
        <position position="1"/>
    </location>
</feature>
<feature type="region of interest" description="Disordered" evidence="1">
    <location>
        <begin position="165"/>
        <end position="186"/>
    </location>
</feature>
<proteinExistence type="predicted"/>
<organism evidence="2 3">
    <name type="scientific">Paraglomus occultum</name>
    <dbReference type="NCBI Taxonomy" id="144539"/>
    <lineage>
        <taxon>Eukaryota</taxon>
        <taxon>Fungi</taxon>
        <taxon>Fungi incertae sedis</taxon>
        <taxon>Mucoromycota</taxon>
        <taxon>Glomeromycotina</taxon>
        <taxon>Glomeromycetes</taxon>
        <taxon>Paraglomerales</taxon>
        <taxon>Paraglomeraceae</taxon>
        <taxon>Paraglomus</taxon>
    </lineage>
</organism>
<feature type="compositionally biased region" description="Low complexity" evidence="1">
    <location>
        <begin position="26"/>
        <end position="55"/>
    </location>
</feature>
<keyword evidence="3" id="KW-1185">Reference proteome</keyword>
<feature type="compositionally biased region" description="Polar residues" evidence="1">
    <location>
        <begin position="1"/>
        <end position="20"/>
    </location>
</feature>
<dbReference type="EMBL" id="CAJVPJ010005890">
    <property type="protein sequence ID" value="CAG8664693.1"/>
    <property type="molecule type" value="Genomic_DNA"/>
</dbReference>
<evidence type="ECO:0000313" key="3">
    <source>
        <dbReference type="Proteomes" id="UP000789572"/>
    </source>
</evidence>
<evidence type="ECO:0000313" key="2">
    <source>
        <dbReference type="EMBL" id="CAG8664693.1"/>
    </source>
</evidence>
<dbReference type="Proteomes" id="UP000789572">
    <property type="component" value="Unassembled WGS sequence"/>
</dbReference>
<accession>A0A9N9E572</accession>